<name>A0A0P9PDZ2_9PSED</name>
<gene>
    <name evidence="2" type="ORF">ALO92_05377</name>
</gene>
<sequence length="666" mass="75204">MYMPSCKGLRMIVGLLVRNFKTYQSINYVKLSNGKYFSALVGENGAGKSSVLEALNSFFNGAEWNHNHSLTKGYAEREPFICPLFLIEKNLMPSLGEFQWFIEKVSELAWTSSVADFNPAHKIHAELFCEHREVIQAEGYGRESHYLIPFGLKKAQRHAIPTVFFSMFETLPAYSSVINNYGGSVGAIAILQQRILEFYKFIYLPADIDFKEYTKIEGRTIQALLGQKLDTIVREFIKKEDIRTINSRLNEFLGSISDKLGVYEYRKPSQKQNLVNQSHLTDKVIEAFFESKVLNRKDGRDRTPVSDLSSGEKRQALVDVAKAFLLAKAAPSHQQVILAIDEPELSLHVSSCFGQFEKLREISESGIQVLITTHWYGFMPIISNGVAVYCPKGDQSPLLLDLRCFREDIKKLKAATLGELPIELELKGINDLVQSIIASITSADYRWVICEGSADSVYLNHYLKGQKLFIVPVGGAPTVKKIFNYLYLALEDVRSDVRGRVFCLIDTDKKFESFDGKESLVGVQIRRLKNDEESYVTQLLKTSDNNAFPPTVVEDALNADSFIAAINSFKSHALYGPFIVSLSAPLKSENKDWPSSLALNLSFTDRKIMEQLFESDGFKVKFALKYTELDDASKKPAWITEIESFLLPTKNSSNKPARRVSRQLPN</sequence>
<evidence type="ECO:0000313" key="3">
    <source>
        <dbReference type="Proteomes" id="UP000050411"/>
    </source>
</evidence>
<organism evidence="2 3">
    <name type="scientific">Pseudomonas congelans</name>
    <dbReference type="NCBI Taxonomy" id="200452"/>
    <lineage>
        <taxon>Bacteria</taxon>
        <taxon>Pseudomonadati</taxon>
        <taxon>Pseudomonadota</taxon>
        <taxon>Gammaproteobacteria</taxon>
        <taxon>Pseudomonadales</taxon>
        <taxon>Pseudomonadaceae</taxon>
        <taxon>Pseudomonas</taxon>
    </lineage>
</organism>
<dbReference type="InterPro" id="IPR027417">
    <property type="entry name" value="P-loop_NTPase"/>
</dbReference>
<dbReference type="SUPFAM" id="SSF52540">
    <property type="entry name" value="P-loop containing nucleoside triphosphate hydrolases"/>
    <property type="match status" value="1"/>
</dbReference>
<protein>
    <recommendedName>
        <fullName evidence="1">Endonuclease GajA/Old nuclease/RecF-like AAA domain-containing protein</fullName>
    </recommendedName>
</protein>
<evidence type="ECO:0000313" key="2">
    <source>
        <dbReference type="EMBL" id="KPW82994.1"/>
    </source>
</evidence>
<dbReference type="Proteomes" id="UP000050411">
    <property type="component" value="Unassembled WGS sequence"/>
</dbReference>
<dbReference type="Gene3D" id="3.40.50.300">
    <property type="entry name" value="P-loop containing nucleotide triphosphate hydrolases"/>
    <property type="match status" value="2"/>
</dbReference>
<comment type="caution">
    <text evidence="2">The sequence shown here is derived from an EMBL/GenBank/DDBJ whole genome shotgun (WGS) entry which is preliminary data.</text>
</comment>
<dbReference type="PANTHER" id="PTHR43581:SF4">
    <property type="entry name" value="ATP_GTP PHOSPHATASE"/>
    <property type="match status" value="1"/>
</dbReference>
<accession>A0A0P9PDZ2</accession>
<dbReference type="EMBL" id="LJQB01000076">
    <property type="protein sequence ID" value="KPW82994.1"/>
    <property type="molecule type" value="Genomic_DNA"/>
</dbReference>
<feature type="domain" description="Endonuclease GajA/Old nuclease/RecF-like AAA" evidence="1">
    <location>
        <begin position="11"/>
        <end position="374"/>
    </location>
</feature>
<reference evidence="2 3" key="1">
    <citation type="submission" date="2015-09" db="EMBL/GenBank/DDBJ databases">
        <title>Genome announcement of multiple Pseudomonas syringae strains.</title>
        <authorList>
            <person name="Thakur S."/>
            <person name="Wang P.W."/>
            <person name="Gong Y."/>
            <person name="Weir B.S."/>
            <person name="Guttman D.S."/>
        </authorList>
    </citation>
    <scope>NUCLEOTIDE SEQUENCE [LARGE SCALE GENOMIC DNA]</scope>
    <source>
        <strain evidence="2 3">ICMP19117</strain>
    </source>
</reference>
<dbReference type="PANTHER" id="PTHR43581">
    <property type="entry name" value="ATP/GTP PHOSPHATASE"/>
    <property type="match status" value="1"/>
</dbReference>
<dbReference type="AlphaFoldDB" id="A0A0P9PDZ2"/>
<dbReference type="InterPro" id="IPR051396">
    <property type="entry name" value="Bact_Antivir_Def_Nuclease"/>
</dbReference>
<dbReference type="InterPro" id="IPR041685">
    <property type="entry name" value="AAA_GajA/Old/RecF-like"/>
</dbReference>
<dbReference type="Pfam" id="PF13175">
    <property type="entry name" value="AAA_15"/>
    <property type="match status" value="1"/>
</dbReference>
<dbReference type="PATRIC" id="fig|200452.3.peg.45"/>
<proteinExistence type="predicted"/>
<evidence type="ECO:0000259" key="1">
    <source>
        <dbReference type="Pfam" id="PF13175"/>
    </source>
</evidence>